<dbReference type="GO" id="GO:0000727">
    <property type="term" value="P:double-strand break repair via break-induced replication"/>
    <property type="evidence" value="ECO:0007669"/>
    <property type="project" value="TreeGrafter"/>
</dbReference>
<dbReference type="GeneID" id="115883353"/>
<feature type="domain" description="DNA replication complex GINS protein SLD5 C-terminal" evidence="8">
    <location>
        <begin position="164"/>
        <end position="220"/>
    </location>
</feature>
<dbReference type="AlphaFoldDB" id="A0A6J2Y3Q4"/>
<dbReference type="FunCoup" id="A0A6J2Y3Q4">
    <property type="interactions" value="1222"/>
</dbReference>
<dbReference type="Gene3D" id="1.20.58.1030">
    <property type="match status" value="1"/>
</dbReference>
<dbReference type="CDD" id="cd21692">
    <property type="entry name" value="GINS_B_Sld5"/>
    <property type="match status" value="1"/>
</dbReference>
<dbReference type="InterPro" id="IPR038749">
    <property type="entry name" value="Sld5_GINS_A"/>
</dbReference>
<dbReference type="PIRSF" id="PIRSF007764">
    <property type="entry name" value="Sld5"/>
    <property type="match status" value="1"/>
</dbReference>
<accession>A0A6J2Y3Q4</accession>
<dbReference type="GO" id="GO:0006261">
    <property type="term" value="P:DNA-templated DNA replication"/>
    <property type="evidence" value="ECO:0007669"/>
    <property type="project" value="InterPro"/>
</dbReference>
<dbReference type="RefSeq" id="XP_030757569.1">
    <property type="nucleotide sequence ID" value="XM_030901709.1"/>
</dbReference>
<evidence type="ECO:0000256" key="6">
    <source>
        <dbReference type="PIRNR" id="PIRNR007764"/>
    </source>
</evidence>
<dbReference type="OrthoDB" id="338231at2759"/>
<evidence type="ECO:0000259" key="7">
    <source>
        <dbReference type="Pfam" id="PF05916"/>
    </source>
</evidence>
<dbReference type="Pfam" id="PF16922">
    <property type="entry name" value="SLD5_C"/>
    <property type="match status" value="1"/>
</dbReference>
<sequence length="220" mass="25436">MDEIDIESALNEIENESDDEDEVQISLPEIIQLMEETWLNEKFSPEILPNKMEIVELLLDQITTLETNLKKLNNSDFKKGLYQMEVDRLRFLISSYLRKRLEKIEIFCTAILEQEKLRSQQGKDNYLSQNELQFAQEYDQSIKDNFESVMRFCPGIIETQIISPNIHSMVFLKSKENIDGIVIDDGNDDNDLIDLTTGAQVLIGYKSISNLVKNGDVHLI</sequence>
<evidence type="ECO:0000256" key="1">
    <source>
        <dbReference type="ARBA" id="ARBA00004123"/>
    </source>
</evidence>
<dbReference type="InterPro" id="IPR021151">
    <property type="entry name" value="GINS_A"/>
</dbReference>
<comment type="similarity">
    <text evidence="2 6">Belongs to the GINS4/SLD5 family.</text>
</comment>
<dbReference type="InParanoid" id="A0A6J2Y3Q4"/>
<proteinExistence type="inferred from homology"/>
<protein>
    <recommendedName>
        <fullName evidence="3 6">DNA replication complex GINS protein SLD5</fullName>
    </recommendedName>
</protein>
<dbReference type="PANTHER" id="PTHR21206:SF0">
    <property type="entry name" value="DNA REPLICATION COMPLEX GINS PROTEIN SLD5"/>
    <property type="match status" value="1"/>
</dbReference>
<evidence type="ECO:0000256" key="4">
    <source>
        <dbReference type="ARBA" id="ARBA00022705"/>
    </source>
</evidence>
<dbReference type="GO" id="GO:0000811">
    <property type="term" value="C:GINS complex"/>
    <property type="evidence" value="ECO:0007669"/>
    <property type="project" value="UniProtKB-UniRule"/>
</dbReference>
<evidence type="ECO:0000256" key="5">
    <source>
        <dbReference type="ARBA" id="ARBA00023242"/>
    </source>
</evidence>
<comment type="subcellular location">
    <subcellularLocation>
        <location evidence="1 6">Nucleus</location>
    </subcellularLocation>
</comment>
<dbReference type="Gene3D" id="3.40.5.60">
    <property type="match status" value="1"/>
</dbReference>
<dbReference type="CDD" id="cd11711">
    <property type="entry name" value="GINS_A_Sld5"/>
    <property type="match status" value="1"/>
</dbReference>
<dbReference type="CTD" id="43166"/>
<evidence type="ECO:0000256" key="3">
    <source>
        <dbReference type="ARBA" id="ARBA00014804"/>
    </source>
</evidence>
<dbReference type="Proteomes" id="UP000504635">
    <property type="component" value="Unplaced"/>
</dbReference>
<evidence type="ECO:0000256" key="2">
    <source>
        <dbReference type="ARBA" id="ARBA00008187"/>
    </source>
</evidence>
<evidence type="ECO:0000259" key="8">
    <source>
        <dbReference type="Pfam" id="PF16922"/>
    </source>
</evidence>
<reference evidence="10" key="1">
    <citation type="submission" date="2025-08" db="UniProtKB">
        <authorList>
            <consortium name="RefSeq"/>
        </authorList>
    </citation>
    <scope>IDENTIFICATION</scope>
    <source>
        <tissue evidence="10">Gonads</tissue>
    </source>
</reference>
<dbReference type="KEGG" id="soy:115883353"/>
<evidence type="ECO:0000313" key="9">
    <source>
        <dbReference type="Proteomes" id="UP000504635"/>
    </source>
</evidence>
<comment type="function">
    <text evidence="6">The GINS complex plays an essential role in the initiation of DNA replication.</text>
</comment>
<keyword evidence="9" id="KW-1185">Reference proteome</keyword>
<dbReference type="PANTHER" id="PTHR21206">
    <property type="entry name" value="SLD5 PROTEIN"/>
    <property type="match status" value="1"/>
</dbReference>
<organism evidence="9 10">
    <name type="scientific">Sitophilus oryzae</name>
    <name type="common">Rice weevil</name>
    <name type="synonym">Curculio oryzae</name>
    <dbReference type="NCBI Taxonomy" id="7048"/>
    <lineage>
        <taxon>Eukaryota</taxon>
        <taxon>Metazoa</taxon>
        <taxon>Ecdysozoa</taxon>
        <taxon>Arthropoda</taxon>
        <taxon>Hexapoda</taxon>
        <taxon>Insecta</taxon>
        <taxon>Pterygota</taxon>
        <taxon>Neoptera</taxon>
        <taxon>Endopterygota</taxon>
        <taxon>Coleoptera</taxon>
        <taxon>Polyphaga</taxon>
        <taxon>Cucujiformia</taxon>
        <taxon>Curculionidae</taxon>
        <taxon>Dryophthorinae</taxon>
        <taxon>Sitophilus</taxon>
    </lineage>
</organism>
<dbReference type="InterPro" id="IPR031633">
    <property type="entry name" value="SLD5_C"/>
</dbReference>
<keyword evidence="4 6" id="KW-0235">DNA replication</keyword>
<gene>
    <name evidence="10" type="primary">LOC115883353</name>
</gene>
<dbReference type="InterPro" id="IPR036224">
    <property type="entry name" value="GINS_bundle-like_dom_sf"/>
</dbReference>
<name>A0A6J2Y3Q4_SITOR</name>
<keyword evidence="5 6" id="KW-0539">Nucleus</keyword>
<dbReference type="SUPFAM" id="SSF158573">
    <property type="entry name" value="GINS helical bundle-like"/>
    <property type="match status" value="1"/>
</dbReference>
<feature type="domain" description="GINS subunit" evidence="7">
    <location>
        <begin position="73"/>
        <end position="147"/>
    </location>
</feature>
<dbReference type="InterPro" id="IPR008591">
    <property type="entry name" value="GINS_Sld5"/>
</dbReference>
<dbReference type="SUPFAM" id="SSF160059">
    <property type="entry name" value="PriA/YqbF domain"/>
    <property type="match status" value="1"/>
</dbReference>
<dbReference type="Pfam" id="PF05916">
    <property type="entry name" value="Sld5"/>
    <property type="match status" value="1"/>
</dbReference>
<evidence type="ECO:0000313" key="10">
    <source>
        <dbReference type="RefSeq" id="XP_030757569.1"/>
    </source>
</evidence>